<dbReference type="EMBL" id="JAZHFV010000005">
    <property type="protein sequence ID" value="MEX4008965.1"/>
    <property type="molecule type" value="Genomic_DNA"/>
</dbReference>
<gene>
    <name evidence="8" type="ORF">V1479_16770</name>
</gene>
<organism evidence="8 9">
    <name type="scientific">Neoaquamicrobium sediminum</name>
    <dbReference type="NCBI Taxonomy" id="1849104"/>
    <lineage>
        <taxon>Bacteria</taxon>
        <taxon>Pseudomonadati</taxon>
        <taxon>Pseudomonadota</taxon>
        <taxon>Alphaproteobacteria</taxon>
        <taxon>Hyphomicrobiales</taxon>
        <taxon>Phyllobacteriaceae</taxon>
        <taxon>Neoaquamicrobium</taxon>
    </lineage>
</organism>
<proteinExistence type="predicted"/>
<keyword evidence="3 6" id="KW-0812">Transmembrane</keyword>
<dbReference type="CDD" id="cd16015">
    <property type="entry name" value="LTA_synthase"/>
    <property type="match status" value="1"/>
</dbReference>
<evidence type="ECO:0000256" key="4">
    <source>
        <dbReference type="ARBA" id="ARBA00022989"/>
    </source>
</evidence>
<dbReference type="PANTHER" id="PTHR47371:SF3">
    <property type="entry name" value="PHOSPHOGLYCEROL TRANSFERASE I"/>
    <property type="match status" value="1"/>
</dbReference>
<feature type="transmembrane region" description="Helical" evidence="6">
    <location>
        <begin position="120"/>
        <end position="144"/>
    </location>
</feature>
<dbReference type="Gene3D" id="3.40.720.10">
    <property type="entry name" value="Alkaline Phosphatase, subunit A"/>
    <property type="match status" value="1"/>
</dbReference>
<dbReference type="Gene3D" id="3.30.1120.80">
    <property type="match status" value="1"/>
</dbReference>
<dbReference type="InterPro" id="IPR000917">
    <property type="entry name" value="Sulfatase_N"/>
</dbReference>
<reference evidence="8 9" key="1">
    <citation type="submission" date="2024-01" db="EMBL/GenBank/DDBJ databases">
        <title>New evidence supports the origin of RcGTA from prophage.</title>
        <authorList>
            <person name="Xu Y."/>
            <person name="Liu B."/>
            <person name="Chen F."/>
        </authorList>
    </citation>
    <scope>NUCLEOTIDE SEQUENCE [LARGE SCALE GENOMIC DNA]</scope>
    <source>
        <strain evidence="8 9">CBW1107-2</strain>
    </source>
</reference>
<evidence type="ECO:0000313" key="8">
    <source>
        <dbReference type="EMBL" id="MEX4008965.1"/>
    </source>
</evidence>
<feature type="transmembrane region" description="Helical" evidence="6">
    <location>
        <begin position="209"/>
        <end position="229"/>
    </location>
</feature>
<evidence type="ECO:0000256" key="5">
    <source>
        <dbReference type="ARBA" id="ARBA00023136"/>
    </source>
</evidence>
<accession>A0ABV3WWC0</accession>
<evidence type="ECO:0000256" key="6">
    <source>
        <dbReference type="SAM" id="Phobius"/>
    </source>
</evidence>
<dbReference type="Pfam" id="PF00884">
    <property type="entry name" value="Sulfatase"/>
    <property type="match status" value="1"/>
</dbReference>
<name>A0ABV3WWC0_9HYPH</name>
<evidence type="ECO:0000259" key="7">
    <source>
        <dbReference type="Pfam" id="PF00884"/>
    </source>
</evidence>
<feature type="domain" description="Sulfatase N-terminal" evidence="7">
    <location>
        <begin position="310"/>
        <end position="579"/>
    </location>
</feature>
<evidence type="ECO:0000313" key="9">
    <source>
        <dbReference type="Proteomes" id="UP001559025"/>
    </source>
</evidence>
<keyword evidence="5 6" id="KW-0472">Membrane</keyword>
<comment type="subcellular location">
    <subcellularLocation>
        <location evidence="1">Cell membrane</location>
        <topology evidence="1">Multi-pass membrane protein</topology>
    </subcellularLocation>
</comment>
<dbReference type="PANTHER" id="PTHR47371">
    <property type="entry name" value="LIPOTEICHOIC ACID SYNTHASE"/>
    <property type="match status" value="1"/>
</dbReference>
<keyword evidence="9" id="KW-1185">Reference proteome</keyword>
<dbReference type="Proteomes" id="UP001559025">
    <property type="component" value="Unassembled WGS sequence"/>
</dbReference>
<keyword evidence="4 6" id="KW-1133">Transmembrane helix</keyword>
<dbReference type="SUPFAM" id="SSF53649">
    <property type="entry name" value="Alkaline phosphatase-like"/>
    <property type="match status" value="1"/>
</dbReference>
<feature type="transmembrane region" description="Helical" evidence="6">
    <location>
        <begin position="86"/>
        <end position="108"/>
    </location>
</feature>
<keyword evidence="2" id="KW-1003">Cell membrane</keyword>
<dbReference type="RefSeq" id="WP_368803936.1">
    <property type="nucleotide sequence ID" value="NZ_JAZHFV010000005.1"/>
</dbReference>
<evidence type="ECO:0000256" key="1">
    <source>
        <dbReference type="ARBA" id="ARBA00004651"/>
    </source>
</evidence>
<evidence type="ECO:0000256" key="3">
    <source>
        <dbReference type="ARBA" id="ARBA00022692"/>
    </source>
</evidence>
<sequence>MPLNTSAGSVTFDDLEQRRHMTMTHSPPLDRGFAERLLPLRSLLLTYPTILAACALAIFVATRLGLSIYSSREIGLSDMPFVLVRGLWFDLVTLGALLSPFLLVNAVLPDRLRRSRIFAWLSRVTVWLVVALLLFSAVGEFLFWEEFSVRYNFIAVDYLVYTQEVIANIFESYPVTPLLISIAGTAAVIVWCLRHWFRAAETMPYSARTRLTLLALAVVGPMLSLVAGIDQMRGSGNAYADELSGNGLFSLVSAFFLNELDYDRFYATLPDEQATEILAGLGMPRATPKPADSDGQHEAEFPAYLTRRPKNVVLITVESLSAEFLGSYGNAKGLTPNLDRIASQGLVFDRLFATGTRTVRGLEATSLGTPPVPGQAIVRRPKSDHLTTLGEILHHAGFATTFVYGGNAYFDNMAAYFGGNDYTVLDRGDFPVETVAFENAWGAADESLFDNAAKRLDDHTADGTPFFMHIMTSSNHRPYTYPDGRIDIASPGGRDGAVKYTDYAIGHFLETASTRPWFADTLFMITADHCASVAGKTELPIGSYLIPMIFYAPGIVKPGRITAITSQIDIPPTLLRVLDAPGEEMFFGRAITGGTPIDERAFVSNYQSLGYLKNGLLTVLRPKGLVESFAIDPATLASRPAPIDKRLRDEAIAYYQTASRSFKTGALRAAWPEGDVRAKTEIEQ</sequence>
<feature type="transmembrane region" description="Helical" evidence="6">
    <location>
        <begin position="44"/>
        <end position="66"/>
    </location>
</feature>
<protein>
    <submittedName>
        <fullName evidence="8">Sulfatase-like hydrolase/transferase</fullName>
    </submittedName>
</protein>
<comment type="caution">
    <text evidence="8">The sequence shown here is derived from an EMBL/GenBank/DDBJ whole genome shotgun (WGS) entry which is preliminary data.</text>
</comment>
<dbReference type="InterPro" id="IPR050448">
    <property type="entry name" value="OpgB/LTA_synthase_biosynth"/>
</dbReference>
<dbReference type="InterPro" id="IPR017850">
    <property type="entry name" value="Alkaline_phosphatase_core_sf"/>
</dbReference>
<evidence type="ECO:0000256" key="2">
    <source>
        <dbReference type="ARBA" id="ARBA00022475"/>
    </source>
</evidence>
<feature type="transmembrane region" description="Helical" evidence="6">
    <location>
        <begin position="178"/>
        <end position="197"/>
    </location>
</feature>